<dbReference type="EMBL" id="CP022521">
    <property type="protein sequence ID" value="ASO17726.1"/>
    <property type="molecule type" value="Genomic_DNA"/>
</dbReference>
<dbReference type="AlphaFoldDB" id="A0A221VW10"/>
<feature type="transmembrane region" description="Helical" evidence="1">
    <location>
        <begin position="39"/>
        <end position="59"/>
    </location>
</feature>
<dbReference type="KEGG" id="ahg:AHOG_00255"/>
<gene>
    <name evidence="2" type="ORF">AHOG_00255</name>
</gene>
<sequence length="217" mass="22504">MRGVSGGDRPAPRTLGDALTTGLASSLSVSAHALAGGSAPGLGLTLVLTALLAAALLAAPNRSRSLRATLLTLTAAQLGMHLLLEALSAHGHSATAVTAELDPLLMVGAHAAATIVGALLLTQAERVLCRGVGAFARSVARLRRLLTGEPLVVPALRGTLTPLTSGQSRHDQVLARRANTRRGPPTLHAVRHLGPADTVRDHCRQERKRHVDILHCP</sequence>
<name>A0A221VW10_9PSEU</name>
<reference evidence="2 3" key="1">
    <citation type="submission" date="2017-07" db="EMBL/GenBank/DDBJ databases">
        <title>Complete genome sequence of Actinoalloteichus hoggarensis DSM 45943, type strain of Actinoalloteichus hoggarensis.</title>
        <authorList>
            <person name="Ruckert C."/>
            <person name="Nouioui I."/>
            <person name="Willmese J."/>
            <person name="van Wezel G."/>
            <person name="Klenk H.-P."/>
            <person name="Kalinowski J."/>
            <person name="Zotchev S.B."/>
        </authorList>
    </citation>
    <scope>NUCLEOTIDE SEQUENCE [LARGE SCALE GENOMIC DNA]</scope>
    <source>
        <strain evidence="2 3">DSM 45943</strain>
    </source>
</reference>
<organism evidence="2 3">
    <name type="scientific">Actinoalloteichus hoggarensis</name>
    <dbReference type="NCBI Taxonomy" id="1470176"/>
    <lineage>
        <taxon>Bacteria</taxon>
        <taxon>Bacillati</taxon>
        <taxon>Actinomycetota</taxon>
        <taxon>Actinomycetes</taxon>
        <taxon>Pseudonocardiales</taxon>
        <taxon>Pseudonocardiaceae</taxon>
        <taxon>Actinoalloteichus</taxon>
    </lineage>
</organism>
<evidence type="ECO:0000313" key="2">
    <source>
        <dbReference type="EMBL" id="ASO17726.1"/>
    </source>
</evidence>
<proteinExistence type="predicted"/>
<accession>A0A221VW10</accession>
<evidence type="ECO:0000256" key="1">
    <source>
        <dbReference type="SAM" id="Phobius"/>
    </source>
</evidence>
<keyword evidence="3" id="KW-1185">Reference proteome</keyword>
<keyword evidence="1" id="KW-1133">Transmembrane helix</keyword>
<keyword evidence="1" id="KW-0472">Membrane</keyword>
<dbReference type="Proteomes" id="UP000204221">
    <property type="component" value="Chromosome"/>
</dbReference>
<protein>
    <submittedName>
        <fullName evidence="2">Uncharacterized protein</fullName>
    </submittedName>
</protein>
<evidence type="ECO:0000313" key="3">
    <source>
        <dbReference type="Proteomes" id="UP000204221"/>
    </source>
</evidence>
<keyword evidence="1" id="KW-0812">Transmembrane</keyword>